<evidence type="ECO:0000256" key="1">
    <source>
        <dbReference type="SAM" id="Coils"/>
    </source>
</evidence>
<accession>A0A511W4P2</accession>
<dbReference type="InterPro" id="IPR048062">
    <property type="entry name" value="SE1832-like"/>
</dbReference>
<evidence type="ECO:0000313" key="2">
    <source>
        <dbReference type="EMBL" id="GEN44342.1"/>
    </source>
</evidence>
<keyword evidence="3" id="KW-1185">Reference proteome</keyword>
<dbReference type="OrthoDB" id="2973146at2"/>
<evidence type="ECO:0000313" key="3">
    <source>
        <dbReference type="Proteomes" id="UP000321440"/>
    </source>
</evidence>
<reference evidence="2 3" key="1">
    <citation type="submission" date="2019-07" db="EMBL/GenBank/DDBJ databases">
        <title>Whole genome shotgun sequence of Alkalibacillus haloalkaliphilus NBRC 103110.</title>
        <authorList>
            <person name="Hosoyama A."/>
            <person name="Uohara A."/>
            <person name="Ohji S."/>
            <person name="Ichikawa N."/>
        </authorList>
    </citation>
    <scope>NUCLEOTIDE SEQUENCE [LARGE SCALE GENOMIC DNA]</scope>
    <source>
        <strain evidence="2 3">NBRC 103110</strain>
    </source>
</reference>
<dbReference type="AlphaFoldDB" id="A0A511W4P2"/>
<comment type="caution">
    <text evidence="2">The sequence shown here is derived from an EMBL/GenBank/DDBJ whole genome shotgun (WGS) entry which is preliminary data.</text>
</comment>
<proteinExistence type="predicted"/>
<organism evidence="2 3">
    <name type="scientific">Alkalibacillus haloalkaliphilus</name>
    <dbReference type="NCBI Taxonomy" id="94136"/>
    <lineage>
        <taxon>Bacteria</taxon>
        <taxon>Bacillati</taxon>
        <taxon>Bacillota</taxon>
        <taxon>Bacilli</taxon>
        <taxon>Bacillales</taxon>
        <taxon>Bacillaceae</taxon>
        <taxon>Alkalibacillus</taxon>
    </lineage>
</organism>
<dbReference type="Proteomes" id="UP000321440">
    <property type="component" value="Unassembled WGS sequence"/>
</dbReference>
<sequence length="59" mass="6790">MTKEEIQAQIDQLKMDYIRIQGDLDKLEANGGNVAMLEKSLNRIEDELASLRQQKNRAD</sequence>
<keyword evidence="1" id="KW-0175">Coiled coil</keyword>
<protein>
    <submittedName>
        <fullName evidence="2">Uncharacterized protein</fullName>
    </submittedName>
</protein>
<name>A0A511W4P2_9BACI</name>
<dbReference type="NCBIfam" id="NF040877">
    <property type="entry name" value="SE1832_fam"/>
    <property type="match status" value="1"/>
</dbReference>
<gene>
    <name evidence="2" type="ORF">AHA02nite_01180</name>
</gene>
<dbReference type="RefSeq" id="WP_146813350.1">
    <property type="nucleotide sequence ID" value="NZ_BJYA01000001.1"/>
</dbReference>
<dbReference type="EMBL" id="BJYA01000001">
    <property type="protein sequence ID" value="GEN44342.1"/>
    <property type="molecule type" value="Genomic_DNA"/>
</dbReference>
<feature type="coiled-coil region" evidence="1">
    <location>
        <begin position="3"/>
        <end position="57"/>
    </location>
</feature>